<accession>A0A1I0CEY2</accession>
<evidence type="ECO:0000259" key="4">
    <source>
        <dbReference type="PROSITE" id="PS50042"/>
    </source>
</evidence>
<dbReference type="EMBL" id="FOHZ01000005">
    <property type="protein sequence ID" value="SET18135.1"/>
    <property type="molecule type" value="Genomic_DNA"/>
</dbReference>
<dbReference type="InterPro" id="IPR050397">
    <property type="entry name" value="Env_Response_Regulators"/>
</dbReference>
<keyword evidence="6" id="KW-0808">Transferase</keyword>
<proteinExistence type="predicted"/>
<protein>
    <submittedName>
        <fullName evidence="6">cAMP-binding domain of CRP or a regulatory subunit of cAMP-dependent protein kinases</fullName>
    </submittedName>
</protein>
<dbReference type="PANTHER" id="PTHR24567">
    <property type="entry name" value="CRP FAMILY TRANSCRIPTIONAL REGULATORY PROTEIN"/>
    <property type="match status" value="1"/>
</dbReference>
<dbReference type="GO" id="GO:0003700">
    <property type="term" value="F:DNA-binding transcription factor activity"/>
    <property type="evidence" value="ECO:0007669"/>
    <property type="project" value="TreeGrafter"/>
</dbReference>
<dbReference type="InterPro" id="IPR018490">
    <property type="entry name" value="cNMP-bd_dom_sf"/>
</dbReference>
<reference evidence="7" key="1">
    <citation type="submission" date="2016-10" db="EMBL/GenBank/DDBJ databases">
        <authorList>
            <person name="Varghese N."/>
            <person name="Submissions S."/>
        </authorList>
    </citation>
    <scope>NUCLEOTIDE SEQUENCE [LARGE SCALE GENOMIC DNA]</scope>
    <source>
        <strain evidence="7">CGMCC 1.6489</strain>
    </source>
</reference>
<evidence type="ECO:0000256" key="1">
    <source>
        <dbReference type="ARBA" id="ARBA00023015"/>
    </source>
</evidence>
<dbReference type="InterPro" id="IPR036390">
    <property type="entry name" value="WH_DNA-bd_sf"/>
</dbReference>
<feature type="domain" description="HTH crp-type" evidence="5">
    <location>
        <begin position="166"/>
        <end position="254"/>
    </location>
</feature>
<dbReference type="PROSITE" id="PS51063">
    <property type="entry name" value="HTH_CRP_2"/>
    <property type="match status" value="1"/>
</dbReference>
<organism evidence="6 7">
    <name type="scientific">Marinobacter segnicrescens</name>
    <dbReference type="NCBI Taxonomy" id="430453"/>
    <lineage>
        <taxon>Bacteria</taxon>
        <taxon>Pseudomonadati</taxon>
        <taxon>Pseudomonadota</taxon>
        <taxon>Gammaproteobacteria</taxon>
        <taxon>Pseudomonadales</taxon>
        <taxon>Marinobacteraceae</taxon>
        <taxon>Marinobacter</taxon>
    </lineage>
</organism>
<evidence type="ECO:0000259" key="5">
    <source>
        <dbReference type="PROSITE" id="PS51063"/>
    </source>
</evidence>
<dbReference type="GO" id="GO:0005829">
    <property type="term" value="C:cytosol"/>
    <property type="evidence" value="ECO:0007669"/>
    <property type="project" value="TreeGrafter"/>
</dbReference>
<dbReference type="GO" id="GO:0016301">
    <property type="term" value="F:kinase activity"/>
    <property type="evidence" value="ECO:0007669"/>
    <property type="project" value="UniProtKB-KW"/>
</dbReference>
<dbReference type="Pfam" id="PF00027">
    <property type="entry name" value="cNMP_binding"/>
    <property type="match status" value="1"/>
</dbReference>
<dbReference type="InterPro" id="IPR012318">
    <property type="entry name" value="HTH_CRP"/>
</dbReference>
<evidence type="ECO:0000256" key="2">
    <source>
        <dbReference type="ARBA" id="ARBA00023125"/>
    </source>
</evidence>
<sequence length="272" mass="29801">MSPAWNHCVPEKKIEVVMGWRIPEALKERSGQADAGKSVDPFSICNMCSISVSVFKSENLYAEGDAAGHVFVVKSGLCFSFRYDEDGRRQIIDLAFPGDFAGLEALTQRRFVSSVSALTQAELVAYPVDDFTRQCYAEPALSRALVECIAKEHAILTKRLMGVAHSPASQRIAHFLLEVRSRALASSKLHPVSESARNRALITANGDFNLKLPQAIIADTLGLSIVHVSRTLSKLKEDGLIEDSSAGLRYRNLDGLKELALWEGVSPWLEAG</sequence>
<dbReference type="SMART" id="SM00419">
    <property type="entry name" value="HTH_CRP"/>
    <property type="match status" value="1"/>
</dbReference>
<feature type="domain" description="Cyclic nucleotide-binding" evidence="4">
    <location>
        <begin position="58"/>
        <end position="152"/>
    </location>
</feature>
<dbReference type="InterPro" id="IPR014710">
    <property type="entry name" value="RmlC-like_jellyroll"/>
</dbReference>
<keyword evidence="1" id="KW-0805">Transcription regulation</keyword>
<dbReference type="GO" id="GO:0003677">
    <property type="term" value="F:DNA binding"/>
    <property type="evidence" value="ECO:0007669"/>
    <property type="project" value="UniProtKB-KW"/>
</dbReference>
<dbReference type="PROSITE" id="PS50042">
    <property type="entry name" value="CNMP_BINDING_3"/>
    <property type="match status" value="1"/>
</dbReference>
<dbReference type="Gene3D" id="1.10.10.10">
    <property type="entry name" value="Winged helix-like DNA-binding domain superfamily/Winged helix DNA-binding domain"/>
    <property type="match status" value="1"/>
</dbReference>
<keyword evidence="2" id="KW-0238">DNA-binding</keyword>
<dbReference type="SMART" id="SM00100">
    <property type="entry name" value="cNMP"/>
    <property type="match status" value="1"/>
</dbReference>
<keyword evidence="6" id="KW-0418">Kinase</keyword>
<dbReference type="AlphaFoldDB" id="A0A1I0CEY2"/>
<dbReference type="STRING" id="430453.SAMN04487962_105127"/>
<evidence type="ECO:0000313" key="7">
    <source>
        <dbReference type="Proteomes" id="UP000198762"/>
    </source>
</evidence>
<gene>
    <name evidence="6" type="ORF">SAMN04487962_105127</name>
</gene>
<evidence type="ECO:0000256" key="3">
    <source>
        <dbReference type="ARBA" id="ARBA00023163"/>
    </source>
</evidence>
<dbReference type="SUPFAM" id="SSF51206">
    <property type="entry name" value="cAMP-binding domain-like"/>
    <property type="match status" value="1"/>
</dbReference>
<dbReference type="Pfam" id="PF13545">
    <property type="entry name" value="HTH_Crp_2"/>
    <property type="match status" value="1"/>
</dbReference>
<dbReference type="SUPFAM" id="SSF46785">
    <property type="entry name" value="Winged helix' DNA-binding domain"/>
    <property type="match status" value="1"/>
</dbReference>
<dbReference type="Proteomes" id="UP000198762">
    <property type="component" value="Unassembled WGS sequence"/>
</dbReference>
<dbReference type="InterPro" id="IPR000595">
    <property type="entry name" value="cNMP-bd_dom"/>
</dbReference>
<evidence type="ECO:0000313" key="6">
    <source>
        <dbReference type="EMBL" id="SET18135.1"/>
    </source>
</evidence>
<dbReference type="OrthoDB" id="9126850at2"/>
<dbReference type="CDD" id="cd00038">
    <property type="entry name" value="CAP_ED"/>
    <property type="match status" value="1"/>
</dbReference>
<dbReference type="PANTHER" id="PTHR24567:SF68">
    <property type="entry name" value="DNA-BINDING TRANSCRIPTIONAL DUAL REGULATOR CRP"/>
    <property type="match status" value="1"/>
</dbReference>
<name>A0A1I0CEY2_9GAMM</name>
<dbReference type="InterPro" id="IPR036388">
    <property type="entry name" value="WH-like_DNA-bd_sf"/>
</dbReference>
<keyword evidence="3" id="KW-0804">Transcription</keyword>
<keyword evidence="7" id="KW-1185">Reference proteome</keyword>
<dbReference type="Gene3D" id="2.60.120.10">
    <property type="entry name" value="Jelly Rolls"/>
    <property type="match status" value="1"/>
</dbReference>